<evidence type="ECO:0000256" key="7">
    <source>
        <dbReference type="ARBA" id="ARBA00023211"/>
    </source>
</evidence>
<dbReference type="InterPro" id="IPR000994">
    <property type="entry name" value="Pept_M24"/>
</dbReference>
<keyword evidence="11" id="KW-1185">Reference proteome</keyword>
<keyword evidence="3" id="KW-0479">Metal-binding</keyword>
<evidence type="ECO:0000259" key="8">
    <source>
        <dbReference type="Pfam" id="PF00557"/>
    </source>
</evidence>
<evidence type="ECO:0000313" key="11">
    <source>
        <dbReference type="Proteomes" id="UP001221189"/>
    </source>
</evidence>
<gene>
    <name evidence="10" type="primary">pepQ</name>
    <name evidence="10" type="ORF">PRZ03_21560</name>
</gene>
<evidence type="ECO:0000256" key="5">
    <source>
        <dbReference type="ARBA" id="ARBA00022997"/>
    </source>
</evidence>
<evidence type="ECO:0000256" key="4">
    <source>
        <dbReference type="ARBA" id="ARBA00022801"/>
    </source>
</evidence>
<accession>A0ABT5KJQ2</accession>
<dbReference type="InterPro" id="IPR052433">
    <property type="entry name" value="X-Pro_dipept-like"/>
</dbReference>
<dbReference type="GO" id="GO:0102009">
    <property type="term" value="F:proline dipeptidase activity"/>
    <property type="evidence" value="ECO:0007669"/>
    <property type="project" value="UniProtKB-EC"/>
</dbReference>
<dbReference type="EMBL" id="JAQQXT010000018">
    <property type="protein sequence ID" value="MDC8774157.1"/>
    <property type="molecule type" value="Genomic_DNA"/>
</dbReference>
<keyword evidence="7" id="KW-0464">Manganese</keyword>
<dbReference type="RefSeq" id="WP_273602203.1">
    <property type="nucleotide sequence ID" value="NZ_JAQQXT010000018.1"/>
</dbReference>
<evidence type="ECO:0000256" key="2">
    <source>
        <dbReference type="ARBA" id="ARBA00022670"/>
    </source>
</evidence>
<evidence type="ECO:0000259" key="9">
    <source>
        <dbReference type="Pfam" id="PF21216"/>
    </source>
</evidence>
<reference evidence="10 11" key="1">
    <citation type="submission" date="2022-10" db="EMBL/GenBank/DDBJ databases">
        <title>Paucibacter sp. hw1 Genome sequencing.</title>
        <authorList>
            <person name="Park S."/>
        </authorList>
    </citation>
    <scope>NUCLEOTIDE SEQUENCE [LARGE SCALE GENOMIC DNA]</scope>
    <source>
        <strain evidence="11">hw1</strain>
    </source>
</reference>
<dbReference type="SUPFAM" id="SSF55920">
    <property type="entry name" value="Creatinase/aminopeptidase"/>
    <property type="match status" value="1"/>
</dbReference>
<dbReference type="PANTHER" id="PTHR43226:SF8">
    <property type="entry name" value="XAA-PRO DIPEPTIDASE"/>
    <property type="match status" value="1"/>
</dbReference>
<dbReference type="Pfam" id="PF00557">
    <property type="entry name" value="Peptidase_M24"/>
    <property type="match status" value="1"/>
</dbReference>
<dbReference type="InterPro" id="IPR001131">
    <property type="entry name" value="Peptidase_M24B_aminopep-P_CS"/>
</dbReference>
<dbReference type="Pfam" id="PF21216">
    <property type="entry name" value="PepQ_N"/>
    <property type="match status" value="1"/>
</dbReference>
<comment type="caution">
    <text evidence="10">The sequence shown here is derived from an EMBL/GenBank/DDBJ whole genome shotgun (WGS) entry which is preliminary data.</text>
</comment>
<evidence type="ECO:0000256" key="6">
    <source>
        <dbReference type="ARBA" id="ARBA00023049"/>
    </source>
</evidence>
<dbReference type="EC" id="3.4.13.9" evidence="10"/>
<organism evidence="10 11">
    <name type="scientific">Roseateles albus</name>
    <dbReference type="NCBI Taxonomy" id="2987525"/>
    <lineage>
        <taxon>Bacteria</taxon>
        <taxon>Pseudomonadati</taxon>
        <taxon>Pseudomonadota</taxon>
        <taxon>Betaproteobacteria</taxon>
        <taxon>Burkholderiales</taxon>
        <taxon>Sphaerotilaceae</taxon>
        <taxon>Roseateles</taxon>
    </lineage>
</organism>
<dbReference type="NCBIfam" id="NF010133">
    <property type="entry name" value="PRK13607.1"/>
    <property type="match status" value="1"/>
</dbReference>
<comment type="cofactor">
    <cofactor evidence="1">
        <name>Mn(2+)</name>
        <dbReference type="ChEBI" id="CHEBI:29035"/>
    </cofactor>
</comment>
<evidence type="ECO:0000256" key="3">
    <source>
        <dbReference type="ARBA" id="ARBA00022723"/>
    </source>
</evidence>
<name>A0ABT5KJQ2_9BURK</name>
<feature type="domain" description="Xaa-Pro dipeptidase N-terminal" evidence="9">
    <location>
        <begin position="3"/>
        <end position="148"/>
    </location>
</feature>
<evidence type="ECO:0000256" key="1">
    <source>
        <dbReference type="ARBA" id="ARBA00001936"/>
    </source>
</evidence>
<evidence type="ECO:0000313" key="10">
    <source>
        <dbReference type="EMBL" id="MDC8774157.1"/>
    </source>
</evidence>
<dbReference type="Gene3D" id="3.40.350.10">
    <property type="entry name" value="Creatinase/prolidase N-terminal domain"/>
    <property type="match status" value="1"/>
</dbReference>
<dbReference type="InterPro" id="IPR022846">
    <property type="entry name" value="X_Pro_dipept"/>
</dbReference>
<sequence length="435" mass="47983">MTTYAQHLSQLQAQAESALARTGFDALLIASGIEKYAFLDDRPYLFQANPHFKHWLPLSNHPNSWIVVRPGHKPRVVYYQPDDYWHVPPSSPTGEWVDAVELIIISRAEDAAAHLQLPGRLAIIGETDASLAGVEPNNPQDLLNLLHYQRARKNGYELDQMRAASRRAAPAHMAARDAFLAGASEAEIHRAYLVAAGHTDRDLPYGNIVALNEHCAVLHYQYQDVQRPAESRSFLIDAGAQVNGYASDITRTWSRGDDADFDALLAAMETAQLALVDEVRDGVDYRDIHLSTHRHLAGILQAQGIVKMSVEAMLEQGVTSIFMPHGIGHLLGLQVHDIGGFMADEFGKLAPKPEGHPYLRLTRKLQAGMVVTIEPGLYFIPTLLRQLRAGPAAAAVNWPLVEHLSRFGGIRIEDDVVCRAEGGPENMTRDAFAAL</sequence>
<feature type="domain" description="Peptidase M24" evidence="8">
    <location>
        <begin position="160"/>
        <end position="419"/>
    </location>
</feature>
<dbReference type="PANTHER" id="PTHR43226">
    <property type="entry name" value="XAA-PRO AMINOPEPTIDASE 3"/>
    <property type="match status" value="1"/>
</dbReference>
<keyword evidence="5 10" id="KW-0224">Dipeptidase</keyword>
<protein>
    <submittedName>
        <fullName evidence="10">Xaa-Pro dipeptidase</fullName>
        <ecNumber evidence="10">3.4.13.9</ecNumber>
    </submittedName>
</protein>
<dbReference type="InterPro" id="IPR048819">
    <property type="entry name" value="PepQ_N"/>
</dbReference>
<proteinExistence type="inferred from homology"/>
<dbReference type="PROSITE" id="PS00491">
    <property type="entry name" value="PROLINE_PEPTIDASE"/>
    <property type="match status" value="1"/>
</dbReference>
<dbReference type="HAMAP" id="MF_01279">
    <property type="entry name" value="X_Pro_dipeptid"/>
    <property type="match status" value="1"/>
</dbReference>
<dbReference type="Gene3D" id="3.90.230.10">
    <property type="entry name" value="Creatinase/methionine aminopeptidase superfamily"/>
    <property type="match status" value="1"/>
</dbReference>
<dbReference type="Proteomes" id="UP001221189">
    <property type="component" value="Unassembled WGS sequence"/>
</dbReference>
<dbReference type="InterPro" id="IPR029149">
    <property type="entry name" value="Creatin/AminoP/Spt16_N"/>
</dbReference>
<dbReference type="InterPro" id="IPR036005">
    <property type="entry name" value="Creatinase/aminopeptidase-like"/>
</dbReference>
<keyword evidence="4 10" id="KW-0378">Hydrolase</keyword>
<keyword evidence="2" id="KW-0645">Protease</keyword>
<keyword evidence="6" id="KW-0482">Metalloprotease</keyword>